<dbReference type="EMBL" id="CAJNOV010017914">
    <property type="protein sequence ID" value="CAF1614373.1"/>
    <property type="molecule type" value="Genomic_DNA"/>
</dbReference>
<organism evidence="2 11">
    <name type="scientific">Rotaria magnacalcarata</name>
    <dbReference type="NCBI Taxonomy" id="392030"/>
    <lineage>
        <taxon>Eukaryota</taxon>
        <taxon>Metazoa</taxon>
        <taxon>Spiralia</taxon>
        <taxon>Gnathifera</taxon>
        <taxon>Rotifera</taxon>
        <taxon>Eurotatoria</taxon>
        <taxon>Bdelloidea</taxon>
        <taxon>Philodinida</taxon>
        <taxon>Philodinidae</taxon>
        <taxon>Rotaria</taxon>
    </lineage>
</organism>
<evidence type="ECO:0000313" key="2">
    <source>
        <dbReference type="EMBL" id="CAF1614373.1"/>
    </source>
</evidence>
<evidence type="ECO:0000313" key="3">
    <source>
        <dbReference type="EMBL" id="CAF2049466.1"/>
    </source>
</evidence>
<evidence type="ECO:0000313" key="6">
    <source>
        <dbReference type="EMBL" id="CAF3806078.1"/>
    </source>
</evidence>
<dbReference type="EMBL" id="CAJOBJ010000312">
    <property type="protein sequence ID" value="CAF3813565.1"/>
    <property type="molecule type" value="Genomic_DNA"/>
</dbReference>
<evidence type="ECO:0000313" key="4">
    <source>
        <dbReference type="EMBL" id="CAF2067577.1"/>
    </source>
</evidence>
<dbReference type="AlphaFoldDB" id="A0A816BXZ8"/>
<feature type="region of interest" description="Disordered" evidence="1">
    <location>
        <begin position="76"/>
        <end position="95"/>
    </location>
</feature>
<dbReference type="Proteomes" id="UP000663855">
    <property type="component" value="Unassembled WGS sequence"/>
</dbReference>
<accession>A0A816BXZ8</accession>
<dbReference type="EMBL" id="CAJOBG010000379">
    <property type="protein sequence ID" value="CAF3806078.1"/>
    <property type="molecule type" value="Genomic_DNA"/>
</dbReference>
<reference evidence="2" key="1">
    <citation type="submission" date="2021-02" db="EMBL/GenBank/DDBJ databases">
        <authorList>
            <person name="Nowell W R."/>
        </authorList>
    </citation>
    <scope>NUCLEOTIDE SEQUENCE</scope>
</reference>
<evidence type="ECO:0000313" key="5">
    <source>
        <dbReference type="EMBL" id="CAF2119578.1"/>
    </source>
</evidence>
<dbReference type="Proteomes" id="UP000663866">
    <property type="component" value="Unassembled WGS sequence"/>
</dbReference>
<dbReference type="Proteomes" id="UP000681720">
    <property type="component" value="Unassembled WGS sequence"/>
</dbReference>
<dbReference type="Proteomes" id="UP000663824">
    <property type="component" value="Unassembled WGS sequence"/>
</dbReference>
<evidence type="ECO:0000313" key="12">
    <source>
        <dbReference type="Proteomes" id="UP000663866"/>
    </source>
</evidence>
<dbReference type="EMBL" id="CAJNRF010005120">
    <property type="protein sequence ID" value="CAF2067577.1"/>
    <property type="molecule type" value="Genomic_DNA"/>
</dbReference>
<keyword evidence="12" id="KW-1185">Reference proteome</keyword>
<dbReference type="EMBL" id="CAJOBF010000996">
    <property type="protein sequence ID" value="CAF3898863.1"/>
    <property type="molecule type" value="Genomic_DNA"/>
</dbReference>
<proteinExistence type="predicted"/>
<evidence type="ECO:0000313" key="7">
    <source>
        <dbReference type="EMBL" id="CAF3813565.1"/>
    </source>
</evidence>
<evidence type="ECO:0000313" key="9">
    <source>
        <dbReference type="EMBL" id="CAF4127968.1"/>
    </source>
</evidence>
<evidence type="ECO:0000313" key="11">
    <source>
        <dbReference type="Proteomes" id="UP000663855"/>
    </source>
</evidence>
<sequence length="95" mass="10973">MSQIEKLFSIKEKMMMLEEGYIYIEKRTITTKFISSQNRDCKAKIVLNINPLVEIKKSFISETRCYANLSLNTFFSPSPPTSHSPAPKPDRFPII</sequence>
<evidence type="ECO:0000313" key="8">
    <source>
        <dbReference type="EMBL" id="CAF3898863.1"/>
    </source>
</evidence>
<evidence type="ECO:0000313" key="10">
    <source>
        <dbReference type="EMBL" id="CAF4596986.1"/>
    </source>
</evidence>
<dbReference type="Proteomes" id="UP000676336">
    <property type="component" value="Unassembled WGS sequence"/>
</dbReference>
<dbReference type="EMBL" id="CAJNRG010002587">
    <property type="protein sequence ID" value="CAF2049466.1"/>
    <property type="molecule type" value="Genomic_DNA"/>
</dbReference>
<comment type="caution">
    <text evidence="2">The sequence shown here is derived from an EMBL/GenBank/DDBJ whole genome shotgun (WGS) entry which is preliminary data.</text>
</comment>
<gene>
    <name evidence="10" type="ORF">BYL167_LOCUS39958</name>
    <name evidence="2" type="ORF">CJN711_LOCUS36967</name>
    <name evidence="7" type="ORF">GIL414_LOCUS1783</name>
    <name evidence="5" type="ORF">MBJ925_LOCUS25663</name>
    <name evidence="6" type="ORF">OVN521_LOCUS4164</name>
    <name evidence="9" type="ORF">SMN809_LOCUS18621</name>
    <name evidence="8" type="ORF">UXM345_LOCUS10422</name>
    <name evidence="4" type="ORF">WKI299_LOCUS13535</name>
    <name evidence="3" type="ORF">XDN619_LOCUS8269</name>
</gene>
<protein>
    <submittedName>
        <fullName evidence="2">Uncharacterized protein</fullName>
    </submittedName>
</protein>
<dbReference type="Proteomes" id="UP000663887">
    <property type="component" value="Unassembled WGS sequence"/>
</dbReference>
<dbReference type="Proteomes" id="UP000663856">
    <property type="component" value="Unassembled WGS sequence"/>
</dbReference>
<dbReference type="EMBL" id="CAJNRE010013590">
    <property type="protein sequence ID" value="CAF2119578.1"/>
    <property type="molecule type" value="Genomic_DNA"/>
</dbReference>
<name>A0A816BXZ8_9BILA</name>
<dbReference type="Proteomes" id="UP000663842">
    <property type="component" value="Unassembled WGS sequence"/>
</dbReference>
<dbReference type="EMBL" id="CAJOBI010009025">
    <property type="protein sequence ID" value="CAF4127968.1"/>
    <property type="molecule type" value="Genomic_DNA"/>
</dbReference>
<evidence type="ECO:0000256" key="1">
    <source>
        <dbReference type="SAM" id="MobiDB-lite"/>
    </source>
</evidence>
<dbReference type="Proteomes" id="UP000681967">
    <property type="component" value="Unassembled WGS sequence"/>
</dbReference>
<dbReference type="EMBL" id="CAJOBH010097582">
    <property type="protein sequence ID" value="CAF4596986.1"/>
    <property type="molecule type" value="Genomic_DNA"/>
</dbReference>